<keyword evidence="2" id="KW-0132">Cell division</keyword>
<evidence type="ECO:0000256" key="2">
    <source>
        <dbReference type="ARBA" id="ARBA00022618"/>
    </source>
</evidence>
<keyword evidence="10" id="KW-1185">Reference proteome</keyword>
<evidence type="ECO:0000256" key="3">
    <source>
        <dbReference type="ARBA" id="ARBA00023306"/>
    </source>
</evidence>
<feature type="region of interest" description="Disordered" evidence="7">
    <location>
        <begin position="351"/>
        <end position="390"/>
    </location>
</feature>
<evidence type="ECO:0000313" key="9">
    <source>
        <dbReference type="EMBL" id="KAF5316523.1"/>
    </source>
</evidence>
<comment type="similarity">
    <text evidence="1">Belongs to the ataxin-10 family.</text>
</comment>
<sequence>MEYTPGSVVASQFRQACIDFDIKNQRKVADLTRTLDATAQALVPSIAIRTEAGQILKLWPDLRKLWRDLARKQLSFWDNEDSDEEEQDTNEYAVKEEKETDVLRAMCGALAKFTRNLVAGVPNNQLRAYENEPDMRRLLHFYTSWSAMEDAQSVATARVLTQALSNTVTANEELVGRLWETYMNLPEDQVVLIRLLASQDARTLLTTLIFILNSIHGNRKRTQLLAKSKVGVRICIGLLDNMVKLHEAEEGSEGGQAFDIGYSIFTQFIEQGFVPDLYRKFAIASEIVTPHQTTLLKLVDSYLQSTQSNPASSAQIPEILRIHESLGTFLSKRFFTLSEFAQEAMRRSLGLVSPSRDGAGPSNGANGGRASSDSEDSSSGSSSSASNQTPVYPRELDVMLPKACEALVLVTQCIITVCLQAEEQEALLEDCLSDYRSFTNLKSYFIRKRRDDQGIVETLIGVLGLFDQFLPRIQFGKPVNHDGSPMSAAGAGTGTSKPADVSGFSYLKRDLVRLLGVLTHGVKDVQDRTRAAGGLPVVMNLCVVDERNPYLREHAIFTLHGLLRDNPENQKFVDGVKPSQEWADDGTLKTKVGAILK</sequence>
<protein>
    <recommendedName>
        <fullName evidence="5">Ataxin-10 homolog</fullName>
    </recommendedName>
    <alternativeName>
        <fullName evidence="6">Copper transport protein 86</fullName>
    </alternativeName>
</protein>
<dbReference type="OrthoDB" id="379794at2759"/>
<evidence type="ECO:0000256" key="4">
    <source>
        <dbReference type="ARBA" id="ARBA00044746"/>
    </source>
</evidence>
<dbReference type="GO" id="GO:0005829">
    <property type="term" value="C:cytosol"/>
    <property type="evidence" value="ECO:0007669"/>
    <property type="project" value="TreeGrafter"/>
</dbReference>
<dbReference type="InterPro" id="IPR051374">
    <property type="entry name" value="Ataxin-10/CTR86_families"/>
</dbReference>
<evidence type="ECO:0000256" key="5">
    <source>
        <dbReference type="ARBA" id="ARBA00044801"/>
    </source>
</evidence>
<evidence type="ECO:0000256" key="6">
    <source>
        <dbReference type="ARBA" id="ARBA00044805"/>
    </source>
</evidence>
<evidence type="ECO:0000256" key="7">
    <source>
        <dbReference type="SAM" id="MobiDB-lite"/>
    </source>
</evidence>
<keyword evidence="3" id="KW-0131">Cell cycle</keyword>
<dbReference type="AlphaFoldDB" id="A0A8H5B5N4"/>
<dbReference type="InterPro" id="IPR019156">
    <property type="entry name" value="Ataxin-10_domain"/>
</dbReference>
<feature type="compositionally biased region" description="Low complexity" evidence="7">
    <location>
        <begin position="377"/>
        <end position="386"/>
    </location>
</feature>
<reference evidence="9 10" key="1">
    <citation type="journal article" date="2020" name="ISME J.">
        <title>Uncovering the hidden diversity of litter-decomposition mechanisms in mushroom-forming fungi.</title>
        <authorList>
            <person name="Floudas D."/>
            <person name="Bentzer J."/>
            <person name="Ahren D."/>
            <person name="Johansson T."/>
            <person name="Persson P."/>
            <person name="Tunlid A."/>
        </authorList>
    </citation>
    <scope>NUCLEOTIDE SEQUENCE [LARGE SCALE GENOMIC DNA]</scope>
    <source>
        <strain evidence="9 10">CBS 101986</strain>
    </source>
</reference>
<evidence type="ECO:0000313" key="10">
    <source>
        <dbReference type="Proteomes" id="UP000567179"/>
    </source>
</evidence>
<feature type="domain" description="Ataxin-10" evidence="8">
    <location>
        <begin position="507"/>
        <end position="589"/>
    </location>
</feature>
<organism evidence="9 10">
    <name type="scientific">Psilocybe cf. subviscida</name>
    <dbReference type="NCBI Taxonomy" id="2480587"/>
    <lineage>
        <taxon>Eukaryota</taxon>
        <taxon>Fungi</taxon>
        <taxon>Dikarya</taxon>
        <taxon>Basidiomycota</taxon>
        <taxon>Agaricomycotina</taxon>
        <taxon>Agaricomycetes</taxon>
        <taxon>Agaricomycetidae</taxon>
        <taxon>Agaricales</taxon>
        <taxon>Agaricineae</taxon>
        <taxon>Strophariaceae</taxon>
        <taxon>Psilocybe</taxon>
    </lineage>
</organism>
<name>A0A8H5B5N4_9AGAR</name>
<comment type="function">
    <text evidence="4">May play a role in the regulation of cytokinesis.</text>
</comment>
<dbReference type="SUPFAM" id="SSF48371">
    <property type="entry name" value="ARM repeat"/>
    <property type="match status" value="1"/>
</dbReference>
<dbReference type="Proteomes" id="UP000567179">
    <property type="component" value="Unassembled WGS sequence"/>
</dbReference>
<evidence type="ECO:0000259" key="8">
    <source>
        <dbReference type="Pfam" id="PF09759"/>
    </source>
</evidence>
<dbReference type="PANTHER" id="PTHR13255">
    <property type="entry name" value="ATAXIN-10"/>
    <property type="match status" value="1"/>
</dbReference>
<comment type="caution">
    <text evidence="9">The sequence shown here is derived from an EMBL/GenBank/DDBJ whole genome shotgun (WGS) entry which is preliminary data.</text>
</comment>
<gene>
    <name evidence="9" type="ORF">D9619_006383</name>
</gene>
<dbReference type="Pfam" id="PF09759">
    <property type="entry name" value="Atx10homo_assoc"/>
    <property type="match status" value="1"/>
</dbReference>
<evidence type="ECO:0000256" key="1">
    <source>
        <dbReference type="ARBA" id="ARBA00008384"/>
    </source>
</evidence>
<dbReference type="PANTHER" id="PTHR13255:SF0">
    <property type="entry name" value="ATAXIN-10"/>
    <property type="match status" value="1"/>
</dbReference>
<dbReference type="InterPro" id="IPR011989">
    <property type="entry name" value="ARM-like"/>
</dbReference>
<dbReference type="GO" id="GO:0051301">
    <property type="term" value="P:cell division"/>
    <property type="evidence" value="ECO:0007669"/>
    <property type="project" value="UniProtKB-KW"/>
</dbReference>
<accession>A0A8H5B5N4</accession>
<dbReference type="InterPro" id="IPR016024">
    <property type="entry name" value="ARM-type_fold"/>
</dbReference>
<proteinExistence type="inferred from homology"/>
<dbReference type="EMBL" id="JAACJJ010000042">
    <property type="protein sequence ID" value="KAF5316523.1"/>
    <property type="molecule type" value="Genomic_DNA"/>
</dbReference>
<dbReference type="Gene3D" id="1.25.10.10">
    <property type="entry name" value="Leucine-rich Repeat Variant"/>
    <property type="match status" value="1"/>
</dbReference>